<dbReference type="Pfam" id="PF00561">
    <property type="entry name" value="Abhydrolase_1"/>
    <property type="match status" value="1"/>
</dbReference>
<evidence type="ECO:0000256" key="3">
    <source>
        <dbReference type="ARBA" id="ARBA00022801"/>
    </source>
</evidence>
<dbReference type="PANTHER" id="PTHR43248">
    <property type="entry name" value="2-SUCCINYL-6-HYDROXY-2,4-CYCLOHEXADIENE-1-CARBOXYLATE SYNTHASE"/>
    <property type="match status" value="1"/>
</dbReference>
<organism evidence="6 7">
    <name type="scientific">Kribbella deserti</name>
    <dbReference type="NCBI Taxonomy" id="1926257"/>
    <lineage>
        <taxon>Bacteria</taxon>
        <taxon>Bacillati</taxon>
        <taxon>Actinomycetota</taxon>
        <taxon>Actinomycetes</taxon>
        <taxon>Propionibacteriales</taxon>
        <taxon>Kribbellaceae</taxon>
        <taxon>Kribbella</taxon>
    </lineage>
</organism>
<comment type="caution">
    <text evidence="6">The sequence shown here is derived from an EMBL/GenBank/DDBJ whole genome shotgun (WGS) entry which is preliminary data.</text>
</comment>
<dbReference type="GO" id="GO:0016787">
    <property type="term" value="F:hydrolase activity"/>
    <property type="evidence" value="ECO:0007669"/>
    <property type="project" value="UniProtKB-KW"/>
</dbReference>
<dbReference type="EMBL" id="JBHLTC010000041">
    <property type="protein sequence ID" value="MFC0628997.1"/>
    <property type="molecule type" value="Genomic_DNA"/>
</dbReference>
<feature type="domain" description="AB hydrolase-1" evidence="4">
    <location>
        <begin position="69"/>
        <end position="291"/>
    </location>
</feature>
<gene>
    <name evidence="6" type="ORF">ACFFGN_33335</name>
</gene>
<evidence type="ECO:0000259" key="5">
    <source>
        <dbReference type="Pfam" id="PF08386"/>
    </source>
</evidence>
<reference evidence="6 7" key="1">
    <citation type="submission" date="2024-09" db="EMBL/GenBank/DDBJ databases">
        <authorList>
            <person name="Sun Q."/>
            <person name="Mori K."/>
        </authorList>
    </citation>
    <scope>NUCLEOTIDE SEQUENCE [LARGE SCALE GENOMIC DNA]</scope>
    <source>
        <strain evidence="6 7">CGMCC 1.15906</strain>
    </source>
</reference>
<feature type="domain" description="Peptidase S33 tripeptidyl aminopeptidase-like C-terminal" evidence="5">
    <location>
        <begin position="364"/>
        <end position="449"/>
    </location>
</feature>
<protein>
    <submittedName>
        <fullName evidence="6">Alpha/beta hydrolase</fullName>
    </submittedName>
</protein>
<evidence type="ECO:0000313" key="6">
    <source>
        <dbReference type="EMBL" id="MFC0628997.1"/>
    </source>
</evidence>
<dbReference type="Proteomes" id="UP001589890">
    <property type="component" value="Unassembled WGS sequence"/>
</dbReference>
<evidence type="ECO:0000256" key="1">
    <source>
        <dbReference type="ARBA" id="ARBA00010088"/>
    </source>
</evidence>
<dbReference type="InterPro" id="IPR029058">
    <property type="entry name" value="AB_hydrolase_fold"/>
</dbReference>
<dbReference type="PROSITE" id="PS51257">
    <property type="entry name" value="PROKAR_LIPOPROTEIN"/>
    <property type="match status" value="1"/>
</dbReference>
<dbReference type="InterPro" id="IPR051601">
    <property type="entry name" value="Serine_prot/Carboxylest_S33"/>
</dbReference>
<sequence length="452" mass="50027">MKLIAILTMLGATLTAAPGPTWTACDDKDLDEANARCTTVRVPLDYSDPTGRQIELTVSRIPAKHKRGVLLVNPGGPGGPGLNYPLQLKPLLGEVADQYDLIGVDVRFTGRSTPLTCGPVVPADLFGTPKTRTEFAQATRRAKAYAAGCTDDRLKHASITNAARDLDAIRQALQEPKISYYGVSWGADLGIVYSQLFGRYVDRMVVDSVTNVEGSEYDHLNTGHRKEIAFDEWAAWVAWRHDQYHLGETVAAVRKTVERLRDKPFTLGAYRIKPVDVPFLVQGSLGDESDYPAMAENVAAMVYRKTPPESLAGLLQLYYEGADGLDSYFAASFGYLCNDRGWPTGPAPYWREITRTKQRIFSPGILPCAFWPHHTNEKPITIGNDVPLLIVQAERDDIPLQWARSLHRKLSRSSLVTTDRRAHGVYDERVPCIVKTVNTYLTTGTHPADTCP</sequence>
<dbReference type="InterPro" id="IPR000073">
    <property type="entry name" value="AB_hydrolase_1"/>
</dbReference>
<keyword evidence="3 6" id="KW-0378">Hydrolase</keyword>
<evidence type="ECO:0000256" key="2">
    <source>
        <dbReference type="ARBA" id="ARBA00022729"/>
    </source>
</evidence>
<evidence type="ECO:0000259" key="4">
    <source>
        <dbReference type="Pfam" id="PF00561"/>
    </source>
</evidence>
<keyword evidence="2" id="KW-0732">Signal</keyword>
<dbReference type="RefSeq" id="WP_380056306.1">
    <property type="nucleotide sequence ID" value="NZ_JBHLTC010000041.1"/>
</dbReference>
<name>A0ABV6QZ85_9ACTN</name>
<dbReference type="SUPFAM" id="SSF53474">
    <property type="entry name" value="alpha/beta-Hydrolases"/>
    <property type="match status" value="1"/>
</dbReference>
<dbReference type="Gene3D" id="3.40.50.1820">
    <property type="entry name" value="alpha/beta hydrolase"/>
    <property type="match status" value="1"/>
</dbReference>
<dbReference type="Pfam" id="PF08386">
    <property type="entry name" value="Abhydrolase_4"/>
    <property type="match status" value="1"/>
</dbReference>
<evidence type="ECO:0000313" key="7">
    <source>
        <dbReference type="Proteomes" id="UP001589890"/>
    </source>
</evidence>
<keyword evidence="7" id="KW-1185">Reference proteome</keyword>
<proteinExistence type="inferred from homology"/>
<dbReference type="InterPro" id="IPR013595">
    <property type="entry name" value="Pept_S33_TAP-like_C"/>
</dbReference>
<dbReference type="PANTHER" id="PTHR43248:SF29">
    <property type="entry name" value="TRIPEPTIDYL AMINOPEPTIDASE"/>
    <property type="match status" value="1"/>
</dbReference>
<comment type="similarity">
    <text evidence="1">Belongs to the peptidase S33 family.</text>
</comment>
<accession>A0ABV6QZ85</accession>